<accession>M2AYQ6</accession>
<proteinExistence type="predicted"/>
<keyword evidence="2" id="KW-1185">Reference proteome</keyword>
<dbReference type="PATRIC" id="fig|1263867.3.peg.4822"/>
<comment type="caution">
    <text evidence="1">The sequence shown here is derived from an EMBL/GenBank/DDBJ whole genome shotgun (WGS) entry which is preliminary data.</text>
</comment>
<evidence type="ECO:0000313" key="2">
    <source>
        <dbReference type="Proteomes" id="UP000011529"/>
    </source>
</evidence>
<dbReference type="EMBL" id="ANMO01000211">
    <property type="protein sequence ID" value="EMB14688.1"/>
    <property type="molecule type" value="Genomic_DNA"/>
</dbReference>
<reference evidence="1" key="1">
    <citation type="submission" date="2012-11" db="EMBL/GenBank/DDBJ databases">
        <title>Permanent draft genomes of Rhodopirellula europaea strain SH398 and 6C.</title>
        <authorList>
            <person name="Richter M."/>
            <person name="Richter-Heitmann T."/>
            <person name="Frank C."/>
            <person name="Harder J."/>
            <person name="Glockner F.O."/>
        </authorList>
    </citation>
    <scope>NUCLEOTIDE SEQUENCE</scope>
    <source>
        <strain evidence="1">6C</strain>
    </source>
</reference>
<reference evidence="1" key="2">
    <citation type="journal article" date="2013" name="Mar. Genomics">
        <title>Expression of sulfatases in Rhodopirellula baltica and the diversity of sulfatases in the genus Rhodopirellula.</title>
        <authorList>
            <person name="Wegner C.E."/>
            <person name="Richter-Heitmann T."/>
            <person name="Klindworth A."/>
            <person name="Klockow C."/>
            <person name="Richter M."/>
            <person name="Achstetter T."/>
            <person name="Glockner F.O."/>
            <person name="Harder J."/>
        </authorList>
    </citation>
    <scope>NUCLEOTIDE SEQUENCE [LARGE SCALE GENOMIC DNA]</scope>
    <source>
        <strain evidence="1">6C</strain>
    </source>
</reference>
<sequence length="52" mass="6168">MVRQQATMPSMANRIKFISLFFKRCETESVKGEVRWMEFIRSNSRPAIQESD</sequence>
<dbReference type="AlphaFoldDB" id="M2AYQ6"/>
<protein>
    <submittedName>
        <fullName evidence="1">Uncharacterized protein</fullName>
    </submittedName>
</protein>
<gene>
    <name evidence="1" type="ORF">RE6C_04495</name>
</gene>
<name>M2AYQ6_9BACT</name>
<evidence type="ECO:0000313" key="1">
    <source>
        <dbReference type="EMBL" id="EMB14688.1"/>
    </source>
</evidence>
<dbReference type="Proteomes" id="UP000011529">
    <property type="component" value="Unassembled WGS sequence"/>
</dbReference>
<organism evidence="1 2">
    <name type="scientific">Rhodopirellula europaea 6C</name>
    <dbReference type="NCBI Taxonomy" id="1263867"/>
    <lineage>
        <taxon>Bacteria</taxon>
        <taxon>Pseudomonadati</taxon>
        <taxon>Planctomycetota</taxon>
        <taxon>Planctomycetia</taxon>
        <taxon>Pirellulales</taxon>
        <taxon>Pirellulaceae</taxon>
        <taxon>Rhodopirellula</taxon>
    </lineage>
</organism>